<keyword evidence="3 5" id="KW-1133">Transmembrane helix</keyword>
<keyword evidence="4 5" id="KW-0472">Membrane</keyword>
<name>A0A4Y9VSX4_9PROT</name>
<reference evidence="6 7" key="1">
    <citation type="submission" date="2018-02" db="EMBL/GenBank/DDBJ databases">
        <title>A novel lanthanide dependent methylotroph, Methylotenera sp. La3113.</title>
        <authorList>
            <person name="Lv H."/>
            <person name="Tani A."/>
        </authorList>
    </citation>
    <scope>NUCLEOTIDE SEQUENCE [LARGE SCALE GENOMIC DNA]</scope>
    <source>
        <strain evidence="6 7">La3113</strain>
    </source>
</reference>
<comment type="subcellular location">
    <subcellularLocation>
        <location evidence="5">Cell membrane</location>
        <topology evidence="5">Multi-pass membrane protein</topology>
    </subcellularLocation>
    <subcellularLocation>
        <location evidence="1">Membrane</location>
        <topology evidence="1">Multi-pass membrane protein</topology>
    </subcellularLocation>
</comment>
<keyword evidence="7" id="KW-1185">Reference proteome</keyword>
<dbReference type="RefSeq" id="WP_135277665.1">
    <property type="nucleotide sequence ID" value="NZ_PQVH01000008.1"/>
</dbReference>
<feature type="transmembrane region" description="Helical" evidence="5">
    <location>
        <begin position="6"/>
        <end position="34"/>
    </location>
</feature>
<accession>A0A4Y9VSX4</accession>
<keyword evidence="5" id="KW-1003">Cell membrane</keyword>
<dbReference type="InterPro" id="IPR051598">
    <property type="entry name" value="TSUP/Inactive_protease-like"/>
</dbReference>
<sequence>MVDLNLVPILAGLAIGFVMSVTGAGGAILSLPVLMFTMNIPLKEAVPIALLAIFVAASAAVVIGLNQGVVRYKAATLLAVMGVIMAPVGVYVAHQLTALWLQLLFVALLFFVGIQALLSTRKTTLMQDSLYQDRAMPCEVNPVNAKLFWTASCTRKLLLTGTIAGFLSGLLGVGGGFIVMPALQKVSNLEYRMVVATSLAMTALVSLAGLTTYIIYSTIQWQLALPFVFATFIGSLLGKKMTSIIPITQSRLAFGLISLLTAIVMLFSAIK</sequence>
<dbReference type="OrthoDB" id="7031597at2"/>
<comment type="caution">
    <text evidence="6">The sequence shown here is derived from an EMBL/GenBank/DDBJ whole genome shotgun (WGS) entry which is preliminary data.</text>
</comment>
<dbReference type="PANTHER" id="PTHR43701">
    <property type="entry name" value="MEMBRANE TRANSPORTER PROTEIN MJ0441-RELATED"/>
    <property type="match status" value="1"/>
</dbReference>
<feature type="transmembrane region" description="Helical" evidence="5">
    <location>
        <begin position="46"/>
        <end position="66"/>
    </location>
</feature>
<keyword evidence="2 5" id="KW-0812">Transmembrane</keyword>
<feature type="transmembrane region" description="Helical" evidence="5">
    <location>
        <begin position="191"/>
        <end position="215"/>
    </location>
</feature>
<feature type="transmembrane region" description="Helical" evidence="5">
    <location>
        <begin position="99"/>
        <end position="118"/>
    </location>
</feature>
<dbReference type="PANTHER" id="PTHR43701:SF2">
    <property type="entry name" value="MEMBRANE TRANSPORTER PROTEIN YJNA-RELATED"/>
    <property type="match status" value="1"/>
</dbReference>
<comment type="similarity">
    <text evidence="5">Belongs to the 4-toluene sulfonate uptake permease (TSUP) (TC 2.A.102) family.</text>
</comment>
<evidence type="ECO:0000256" key="2">
    <source>
        <dbReference type="ARBA" id="ARBA00022692"/>
    </source>
</evidence>
<evidence type="ECO:0000313" key="6">
    <source>
        <dbReference type="EMBL" id="TFW71878.1"/>
    </source>
</evidence>
<feature type="transmembrane region" description="Helical" evidence="5">
    <location>
        <begin position="221"/>
        <end position="238"/>
    </location>
</feature>
<evidence type="ECO:0000256" key="3">
    <source>
        <dbReference type="ARBA" id="ARBA00022989"/>
    </source>
</evidence>
<evidence type="ECO:0000313" key="7">
    <source>
        <dbReference type="Proteomes" id="UP000297706"/>
    </source>
</evidence>
<dbReference type="EMBL" id="PQVH01000008">
    <property type="protein sequence ID" value="TFW71878.1"/>
    <property type="molecule type" value="Genomic_DNA"/>
</dbReference>
<evidence type="ECO:0000256" key="5">
    <source>
        <dbReference type="RuleBase" id="RU363041"/>
    </source>
</evidence>
<proteinExistence type="inferred from homology"/>
<dbReference type="Pfam" id="PF01925">
    <property type="entry name" value="TauE"/>
    <property type="match status" value="1"/>
</dbReference>
<feature type="transmembrane region" description="Helical" evidence="5">
    <location>
        <begin position="72"/>
        <end position="92"/>
    </location>
</feature>
<dbReference type="InterPro" id="IPR002781">
    <property type="entry name" value="TM_pro_TauE-like"/>
</dbReference>
<organism evidence="6 7">
    <name type="scientific">Methylotenera oryzisoli</name>
    <dbReference type="NCBI Taxonomy" id="2080758"/>
    <lineage>
        <taxon>Bacteria</taxon>
        <taxon>Pseudomonadati</taxon>
        <taxon>Pseudomonadota</taxon>
        <taxon>Betaproteobacteria</taxon>
        <taxon>Nitrosomonadales</taxon>
        <taxon>Methylophilaceae</taxon>
        <taxon>Methylotenera</taxon>
    </lineage>
</organism>
<evidence type="ECO:0000256" key="4">
    <source>
        <dbReference type="ARBA" id="ARBA00023136"/>
    </source>
</evidence>
<feature type="transmembrane region" description="Helical" evidence="5">
    <location>
        <begin position="157"/>
        <end position="179"/>
    </location>
</feature>
<dbReference type="GO" id="GO:0005886">
    <property type="term" value="C:plasma membrane"/>
    <property type="evidence" value="ECO:0007669"/>
    <property type="project" value="UniProtKB-SubCell"/>
</dbReference>
<gene>
    <name evidence="6" type="ORF">C3Y98_07305</name>
</gene>
<feature type="transmembrane region" description="Helical" evidence="5">
    <location>
        <begin position="250"/>
        <end position="270"/>
    </location>
</feature>
<dbReference type="Proteomes" id="UP000297706">
    <property type="component" value="Unassembled WGS sequence"/>
</dbReference>
<protein>
    <recommendedName>
        <fullName evidence="5">Probable membrane transporter protein</fullName>
    </recommendedName>
</protein>
<dbReference type="AlphaFoldDB" id="A0A4Y9VSX4"/>
<evidence type="ECO:0000256" key="1">
    <source>
        <dbReference type="ARBA" id="ARBA00004141"/>
    </source>
</evidence>